<dbReference type="EnsemblMetazoa" id="ISCW012903-RA">
    <property type="protein sequence ID" value="ISCW012903-PA"/>
    <property type="gene ID" value="ISCW012903"/>
</dbReference>
<dbReference type="EMBL" id="DS892980">
    <property type="protein sequence ID" value="EEC15767.1"/>
    <property type="molecule type" value="Genomic_DNA"/>
</dbReference>
<name>B7QA95_IXOSC</name>
<evidence type="ECO:0000256" key="1">
    <source>
        <dbReference type="SAM" id="MobiDB-lite"/>
    </source>
</evidence>
<feature type="compositionally biased region" description="Basic residues" evidence="1">
    <location>
        <begin position="1"/>
        <end position="16"/>
    </location>
</feature>
<feature type="transmembrane region" description="Helical" evidence="2">
    <location>
        <begin position="93"/>
        <end position="115"/>
    </location>
</feature>
<dbReference type="AlphaFoldDB" id="B7QA95"/>
<protein>
    <submittedName>
        <fullName evidence="3 4">Uncharacterized protein</fullName>
    </submittedName>
</protein>
<evidence type="ECO:0000256" key="2">
    <source>
        <dbReference type="SAM" id="Phobius"/>
    </source>
</evidence>
<sequence>MIKSTKNTKKNPKKTMSKAPTKTAHNLTKHGILNIVEVTAPLVVLACVLLSSNVATPSRLLMVVSFAYAYVSTVMLAGGLVSPFTQTHLRLSLYFLLYHIVGSGFFVLSGGWLLTDIRGEVFAGVAGAIALACGVVHFLHGFMVFVAVLNQPAASATPRVKIVR</sequence>
<keyword evidence="2" id="KW-0812">Transmembrane</keyword>
<evidence type="ECO:0000313" key="4">
    <source>
        <dbReference type="EnsemblMetazoa" id="ISCW012903-PA"/>
    </source>
</evidence>
<keyword evidence="2" id="KW-0472">Membrane</keyword>
<dbReference type="EMBL" id="ABJB010088161">
    <property type="status" value="NOT_ANNOTATED_CDS"/>
    <property type="molecule type" value="Genomic_DNA"/>
</dbReference>
<dbReference type="OrthoDB" id="6494027at2759"/>
<dbReference type="VEuPathDB" id="VectorBase:ISCI012903"/>
<keyword evidence="5" id="KW-1185">Reference proteome</keyword>
<dbReference type="PaxDb" id="6945-B7QA95"/>
<reference evidence="4" key="2">
    <citation type="submission" date="2020-05" db="UniProtKB">
        <authorList>
            <consortium name="EnsemblMetazoa"/>
        </authorList>
    </citation>
    <scope>IDENTIFICATION</scope>
    <source>
        <strain evidence="4">wikel</strain>
    </source>
</reference>
<organism>
    <name type="scientific">Ixodes scapularis</name>
    <name type="common">Black-legged tick</name>
    <name type="synonym">Deer tick</name>
    <dbReference type="NCBI Taxonomy" id="6945"/>
    <lineage>
        <taxon>Eukaryota</taxon>
        <taxon>Metazoa</taxon>
        <taxon>Ecdysozoa</taxon>
        <taxon>Arthropoda</taxon>
        <taxon>Chelicerata</taxon>
        <taxon>Arachnida</taxon>
        <taxon>Acari</taxon>
        <taxon>Parasitiformes</taxon>
        <taxon>Ixodida</taxon>
        <taxon>Ixodoidea</taxon>
        <taxon>Ixodidae</taxon>
        <taxon>Ixodinae</taxon>
        <taxon>Ixodes</taxon>
    </lineage>
</organism>
<reference evidence="3 5" key="1">
    <citation type="submission" date="2008-03" db="EMBL/GenBank/DDBJ databases">
        <title>Annotation of Ixodes scapularis.</title>
        <authorList>
            <consortium name="Ixodes scapularis Genome Project Consortium"/>
            <person name="Caler E."/>
            <person name="Hannick L.I."/>
            <person name="Bidwell S."/>
            <person name="Joardar V."/>
            <person name="Thiagarajan M."/>
            <person name="Amedeo P."/>
            <person name="Galinsky K.J."/>
            <person name="Schobel S."/>
            <person name="Inman J."/>
            <person name="Hostetler J."/>
            <person name="Miller J."/>
            <person name="Hammond M."/>
            <person name="Megy K."/>
            <person name="Lawson D."/>
            <person name="Kodira C."/>
            <person name="Sutton G."/>
            <person name="Meyer J."/>
            <person name="Hill C.A."/>
            <person name="Birren B."/>
            <person name="Nene V."/>
            <person name="Collins F."/>
            <person name="Alarcon-Chaidez F."/>
            <person name="Wikel S."/>
            <person name="Strausberg R."/>
        </authorList>
    </citation>
    <scope>NUCLEOTIDE SEQUENCE [LARGE SCALE GENOMIC DNA]</scope>
    <source>
        <strain evidence="5">Wikel</strain>
        <strain evidence="3">Wikel colony</strain>
    </source>
</reference>
<accession>B7QA95</accession>
<feature type="transmembrane region" description="Helical" evidence="2">
    <location>
        <begin position="121"/>
        <end position="149"/>
    </location>
</feature>
<feature type="transmembrane region" description="Helical" evidence="2">
    <location>
        <begin position="60"/>
        <end position="81"/>
    </location>
</feature>
<keyword evidence="2" id="KW-1133">Transmembrane helix</keyword>
<gene>
    <name evidence="3" type="ORF">IscW_ISCW012903</name>
</gene>
<proteinExistence type="predicted"/>
<feature type="region of interest" description="Disordered" evidence="1">
    <location>
        <begin position="1"/>
        <end position="21"/>
    </location>
</feature>
<dbReference type="InParanoid" id="B7QA95"/>
<evidence type="ECO:0000313" key="5">
    <source>
        <dbReference type="Proteomes" id="UP000001555"/>
    </source>
</evidence>
<dbReference type="VEuPathDB" id="VectorBase:ISCW012903"/>
<feature type="transmembrane region" description="Helical" evidence="2">
    <location>
        <begin position="32"/>
        <end position="54"/>
    </location>
</feature>
<dbReference type="HOGENOM" id="CLU_1620873_0_0_1"/>
<dbReference type="VEuPathDB" id="VectorBase:ISCP_033740"/>
<dbReference type="Proteomes" id="UP000001555">
    <property type="component" value="Unassembled WGS sequence"/>
</dbReference>
<evidence type="ECO:0000313" key="3">
    <source>
        <dbReference type="EMBL" id="EEC15767.1"/>
    </source>
</evidence>
<dbReference type="EMBL" id="ABJB010449269">
    <property type="status" value="NOT_ANNOTATED_CDS"/>
    <property type="molecule type" value="Genomic_DNA"/>
</dbReference>